<organism evidence="2 3">
    <name type="scientific">Triplophysa rosa</name>
    <name type="common">Cave loach</name>
    <dbReference type="NCBI Taxonomy" id="992332"/>
    <lineage>
        <taxon>Eukaryota</taxon>
        <taxon>Metazoa</taxon>
        <taxon>Chordata</taxon>
        <taxon>Craniata</taxon>
        <taxon>Vertebrata</taxon>
        <taxon>Euteleostomi</taxon>
        <taxon>Actinopterygii</taxon>
        <taxon>Neopterygii</taxon>
        <taxon>Teleostei</taxon>
        <taxon>Ostariophysi</taxon>
        <taxon>Cypriniformes</taxon>
        <taxon>Nemacheilidae</taxon>
        <taxon>Triplophysa</taxon>
    </lineage>
</organism>
<feature type="region of interest" description="Disordered" evidence="1">
    <location>
        <begin position="1"/>
        <end position="67"/>
    </location>
</feature>
<evidence type="ECO:0000313" key="3">
    <source>
        <dbReference type="Proteomes" id="UP001059041"/>
    </source>
</evidence>
<comment type="caution">
    <text evidence="2">The sequence shown here is derived from an EMBL/GenBank/DDBJ whole genome shotgun (WGS) entry which is preliminary data.</text>
</comment>
<name>A0A9W7T5Z8_TRIRA</name>
<accession>A0A9W7T5Z8</accession>
<dbReference type="EMBL" id="JAFHDT010000200">
    <property type="protein sequence ID" value="KAI7790222.1"/>
    <property type="molecule type" value="Genomic_DNA"/>
</dbReference>
<keyword evidence="3" id="KW-1185">Reference proteome</keyword>
<evidence type="ECO:0000256" key="1">
    <source>
        <dbReference type="SAM" id="MobiDB-lite"/>
    </source>
</evidence>
<gene>
    <name evidence="2" type="ORF">IRJ41_002937</name>
</gene>
<protein>
    <submittedName>
        <fullName evidence="2">GAG protein</fullName>
    </submittedName>
</protein>
<dbReference type="Proteomes" id="UP001059041">
    <property type="component" value="Unassembled WGS sequence"/>
</dbReference>
<evidence type="ECO:0000313" key="2">
    <source>
        <dbReference type="EMBL" id="KAI7790222.1"/>
    </source>
</evidence>
<dbReference type="AlphaFoldDB" id="A0A9W7T5Z8"/>
<proteinExistence type="predicted"/>
<feature type="compositionally biased region" description="Acidic residues" evidence="1">
    <location>
        <begin position="16"/>
        <end position="49"/>
    </location>
</feature>
<sequence>MEAESLDMPPLFDGLLEQEEGEPGDEDAEGDANSDLLDLDMDDEEEEENSLFPAQQSRPPSTNDSASQIDSNLHVVCKRAAAKLGLPWPAAKDAEGTVRDLYDRKRLPPAQPAARQLLPAVPACMKEMSRYWDSPFKSKLPTKGHSMVEIQGMGELGLAGPPAVESSVVFHLHPSRRSISASSQISLPGKMDRLTAAVYQRMYKYAGQSVCSLNAITLLSAYQAEILEEMGPQLDSGAPNPVLWDEICVFISAARL</sequence>
<feature type="compositionally biased region" description="Polar residues" evidence="1">
    <location>
        <begin position="52"/>
        <end position="67"/>
    </location>
</feature>
<reference evidence="2" key="1">
    <citation type="submission" date="2021-02" db="EMBL/GenBank/DDBJ databases">
        <title>Comparative genomics reveals that relaxation of natural selection precedes convergent phenotypic evolution of cavefish.</title>
        <authorList>
            <person name="Peng Z."/>
        </authorList>
    </citation>
    <scope>NUCLEOTIDE SEQUENCE</scope>
    <source>
        <tissue evidence="2">Muscle</tissue>
    </source>
</reference>